<evidence type="ECO:0000313" key="7">
    <source>
        <dbReference type="Proteomes" id="UP000887575"/>
    </source>
</evidence>
<dbReference type="WBParaSite" id="MBELARI_LOCUS16979">
    <property type="protein sequence ID" value="MBELARI_LOCUS16979"/>
    <property type="gene ID" value="MBELARI_LOCUS16979"/>
</dbReference>
<proteinExistence type="inferred from homology"/>
<dbReference type="GO" id="GO:0016020">
    <property type="term" value="C:membrane"/>
    <property type="evidence" value="ECO:0007669"/>
    <property type="project" value="UniProtKB-SubCell"/>
</dbReference>
<reference evidence="8" key="1">
    <citation type="submission" date="2024-02" db="UniProtKB">
        <authorList>
            <consortium name="WormBaseParasite"/>
        </authorList>
    </citation>
    <scope>IDENTIFICATION</scope>
</reference>
<dbReference type="AlphaFoldDB" id="A0AAF3ESG3"/>
<dbReference type="Pfam" id="PF04117">
    <property type="entry name" value="Mpv17_PMP22"/>
    <property type="match status" value="1"/>
</dbReference>
<keyword evidence="7" id="KW-1185">Reference proteome</keyword>
<comment type="similarity">
    <text evidence="2 6">Belongs to the peroxisomal membrane protein PXMP2/4 family.</text>
</comment>
<evidence type="ECO:0000256" key="5">
    <source>
        <dbReference type="ARBA" id="ARBA00023136"/>
    </source>
</evidence>
<accession>A0AAF3ESG3</accession>
<evidence type="ECO:0000256" key="1">
    <source>
        <dbReference type="ARBA" id="ARBA00004141"/>
    </source>
</evidence>
<keyword evidence="5" id="KW-0472">Membrane</keyword>
<protein>
    <submittedName>
        <fullName evidence="8">Mpv17-like protein 2</fullName>
    </submittedName>
</protein>
<keyword evidence="4" id="KW-1133">Transmembrane helix</keyword>
<dbReference type="GO" id="GO:0061668">
    <property type="term" value="P:mitochondrial ribosome assembly"/>
    <property type="evidence" value="ECO:0007669"/>
    <property type="project" value="TreeGrafter"/>
</dbReference>
<dbReference type="GO" id="GO:0005739">
    <property type="term" value="C:mitochondrion"/>
    <property type="evidence" value="ECO:0007669"/>
    <property type="project" value="TreeGrafter"/>
</dbReference>
<keyword evidence="3" id="KW-0812">Transmembrane</keyword>
<dbReference type="Proteomes" id="UP000887575">
    <property type="component" value="Unassembled WGS sequence"/>
</dbReference>
<comment type="subcellular location">
    <subcellularLocation>
        <location evidence="1">Membrane</location>
        <topology evidence="1">Multi-pass membrane protein</topology>
    </subcellularLocation>
</comment>
<dbReference type="PANTHER" id="PTHR11266">
    <property type="entry name" value="PEROXISOMAL MEMBRANE PROTEIN 2, PXMP2 MPV17"/>
    <property type="match status" value="1"/>
</dbReference>
<sequence length="197" mass="22891">MNAVVNQVLPMRLQLRSVRQVFSGRYKLLANTGVSCTILGSADAIQQLIMGTWDPRDPKKPWDWKRTGRFAACGLLQGPMLHYLYRFMDFHVKFRGPKLAVVLQKCMMDVSSAPLFTMTTICGVGMMEGHTLRDGLAEYRRKFLHIFMLDCLTWPPFQFINFWFLPPTFRVVYTNMVQLMYNIVISYIKHNKEIGLK</sequence>
<dbReference type="InterPro" id="IPR007248">
    <property type="entry name" value="Mpv17_PMP22"/>
</dbReference>
<name>A0AAF3ESG3_9BILA</name>
<dbReference type="PANTHER" id="PTHR11266:SF8">
    <property type="entry name" value="MPV17-LIKE PROTEIN 2"/>
    <property type="match status" value="1"/>
</dbReference>
<evidence type="ECO:0000256" key="2">
    <source>
        <dbReference type="ARBA" id="ARBA00006824"/>
    </source>
</evidence>
<evidence type="ECO:0000256" key="4">
    <source>
        <dbReference type="ARBA" id="ARBA00022989"/>
    </source>
</evidence>
<organism evidence="7 8">
    <name type="scientific">Mesorhabditis belari</name>
    <dbReference type="NCBI Taxonomy" id="2138241"/>
    <lineage>
        <taxon>Eukaryota</taxon>
        <taxon>Metazoa</taxon>
        <taxon>Ecdysozoa</taxon>
        <taxon>Nematoda</taxon>
        <taxon>Chromadorea</taxon>
        <taxon>Rhabditida</taxon>
        <taxon>Rhabditina</taxon>
        <taxon>Rhabditomorpha</taxon>
        <taxon>Rhabditoidea</taxon>
        <taxon>Rhabditidae</taxon>
        <taxon>Mesorhabditinae</taxon>
        <taxon>Mesorhabditis</taxon>
    </lineage>
</organism>
<evidence type="ECO:0000256" key="3">
    <source>
        <dbReference type="ARBA" id="ARBA00022692"/>
    </source>
</evidence>
<evidence type="ECO:0000256" key="6">
    <source>
        <dbReference type="RuleBase" id="RU363053"/>
    </source>
</evidence>
<evidence type="ECO:0000313" key="8">
    <source>
        <dbReference type="WBParaSite" id="MBELARI_LOCUS16979"/>
    </source>
</evidence>